<evidence type="ECO:0000256" key="1">
    <source>
        <dbReference type="SAM" id="MobiDB-lite"/>
    </source>
</evidence>
<dbReference type="Pfam" id="PF12784">
    <property type="entry name" value="PDDEXK_2"/>
    <property type="match status" value="1"/>
</dbReference>
<proteinExistence type="predicted"/>
<dbReference type="PANTHER" id="PTHR41317:SF1">
    <property type="entry name" value="PD-(D_E)XK NUCLEASE FAMILY TRANSPOSASE"/>
    <property type="match status" value="1"/>
</dbReference>
<dbReference type="RefSeq" id="WP_320185612.1">
    <property type="nucleotide sequence ID" value="NZ_CP138332.1"/>
</dbReference>
<evidence type="ECO:0000313" key="3">
    <source>
        <dbReference type="Proteomes" id="UP001597525"/>
    </source>
</evidence>
<protein>
    <submittedName>
        <fullName evidence="2">Rpn family recombination-promoting nuclease/putative transposase</fullName>
    </submittedName>
</protein>
<evidence type="ECO:0000313" key="2">
    <source>
        <dbReference type="EMBL" id="MFD2968402.1"/>
    </source>
</evidence>
<dbReference type="InterPro" id="IPR010106">
    <property type="entry name" value="RpnA"/>
</dbReference>
<gene>
    <name evidence="2" type="ORF">ACFS7Y_13460</name>
</gene>
<keyword evidence="3" id="KW-1185">Reference proteome</keyword>
<dbReference type="NCBIfam" id="TIGR01784">
    <property type="entry name" value="T_den_put_tspse"/>
    <property type="match status" value="1"/>
</dbReference>
<sequence>MHAPKFIDLTTDFGFKRIFGSETSKEFLKSFLNELFHGRKHIADFHYGKNEHVGEAEDIGTVIFDLVCTTDSGETFLIEVQRSMQRNLKRRMLYYGSKLIADMAPKGNRLGWNYAIGEVYIIVLLDGFPMPDHDGDGRYIHEIGLCDTNTGKVFYKQLGYTYIELVKFDKEEVELQTDLDRWLYVLKNMSKLKKLSVYLRKPIFERLFDIAAYTQLNKEERNMYDVSLKRKWDAFSIRETQELDLADAIENGLKQGLERGLEKGREQGLEQGLERGLAQGLVEGLEKGLEQGREQGLERGLEQGREEGLEEGERRKAMAIALELKKMELSVADIAKVTGLSVTDIEAL</sequence>
<organism evidence="2 3">
    <name type="scientific">Sphingobacterium bambusae</name>
    <dbReference type="NCBI Taxonomy" id="662858"/>
    <lineage>
        <taxon>Bacteria</taxon>
        <taxon>Pseudomonadati</taxon>
        <taxon>Bacteroidota</taxon>
        <taxon>Sphingobacteriia</taxon>
        <taxon>Sphingobacteriales</taxon>
        <taxon>Sphingobacteriaceae</taxon>
        <taxon>Sphingobacterium</taxon>
    </lineage>
</organism>
<feature type="region of interest" description="Disordered" evidence="1">
    <location>
        <begin position="293"/>
        <end position="312"/>
    </location>
</feature>
<name>A0ABW6BHT3_9SPHI</name>
<reference evidence="3" key="1">
    <citation type="journal article" date="2019" name="Int. J. Syst. Evol. Microbiol.">
        <title>The Global Catalogue of Microorganisms (GCM) 10K type strain sequencing project: providing services to taxonomists for standard genome sequencing and annotation.</title>
        <authorList>
            <consortium name="The Broad Institute Genomics Platform"/>
            <consortium name="The Broad Institute Genome Sequencing Center for Infectious Disease"/>
            <person name="Wu L."/>
            <person name="Ma J."/>
        </authorList>
    </citation>
    <scope>NUCLEOTIDE SEQUENCE [LARGE SCALE GENOMIC DNA]</scope>
    <source>
        <strain evidence="3">KCTC 22814</strain>
    </source>
</reference>
<accession>A0ABW6BHT3</accession>
<comment type="caution">
    <text evidence="2">The sequence shown here is derived from an EMBL/GenBank/DDBJ whole genome shotgun (WGS) entry which is preliminary data.</text>
</comment>
<dbReference type="Proteomes" id="UP001597525">
    <property type="component" value="Unassembled WGS sequence"/>
</dbReference>
<dbReference type="EMBL" id="JBHUPB010000008">
    <property type="protein sequence ID" value="MFD2968402.1"/>
    <property type="molecule type" value="Genomic_DNA"/>
</dbReference>
<dbReference type="PANTHER" id="PTHR41317">
    <property type="entry name" value="PD-(D_E)XK NUCLEASE FAMILY TRANSPOSASE"/>
    <property type="match status" value="1"/>
</dbReference>